<dbReference type="Proteomes" id="UP000490821">
    <property type="component" value="Unassembled WGS sequence"/>
</dbReference>
<feature type="transmembrane region" description="Helical" evidence="1">
    <location>
        <begin position="20"/>
        <end position="43"/>
    </location>
</feature>
<dbReference type="EMBL" id="BLMI01000238">
    <property type="protein sequence ID" value="GFI41893.1"/>
    <property type="molecule type" value="Genomic_DNA"/>
</dbReference>
<evidence type="ECO:0000256" key="1">
    <source>
        <dbReference type="SAM" id="Phobius"/>
    </source>
</evidence>
<keyword evidence="1" id="KW-0472">Membrane</keyword>
<comment type="caution">
    <text evidence="2">The sequence shown here is derived from an EMBL/GenBank/DDBJ whole genome shotgun (WGS) entry which is preliminary data.</text>
</comment>
<evidence type="ECO:0000313" key="2">
    <source>
        <dbReference type="EMBL" id="GFI41893.1"/>
    </source>
</evidence>
<reference evidence="2 3" key="1">
    <citation type="journal article" date="2020" name="Microbiome">
        <title>Single-cell genomics of uncultured bacteria reveals dietary fiber responders in the mouse gut microbiota.</title>
        <authorList>
            <person name="Chijiiwa R."/>
            <person name="Hosokawa M."/>
            <person name="Kogawa M."/>
            <person name="Nishikawa Y."/>
            <person name="Ide K."/>
            <person name="Sakanashi C."/>
            <person name="Takahashi K."/>
            <person name="Takeyama H."/>
        </authorList>
    </citation>
    <scope>NUCLEOTIDE SEQUENCE [LARGE SCALE GENOMIC DNA]</scope>
    <source>
        <strain evidence="2">IMSAGC_017</strain>
    </source>
</reference>
<keyword evidence="1" id="KW-0812">Transmembrane</keyword>
<feature type="transmembrane region" description="Helical" evidence="1">
    <location>
        <begin position="55"/>
        <end position="73"/>
    </location>
</feature>
<accession>A0A829ZBW1</accession>
<organism evidence="2 3">
    <name type="scientific">Thomasclavelia cocleata</name>
    <dbReference type="NCBI Taxonomy" id="69824"/>
    <lineage>
        <taxon>Bacteria</taxon>
        <taxon>Bacillati</taxon>
        <taxon>Bacillota</taxon>
        <taxon>Erysipelotrichia</taxon>
        <taxon>Erysipelotrichales</taxon>
        <taxon>Coprobacillaceae</taxon>
        <taxon>Thomasclavelia</taxon>
    </lineage>
</organism>
<dbReference type="AlphaFoldDB" id="A0A829ZBW1"/>
<proteinExistence type="predicted"/>
<evidence type="ECO:0000313" key="3">
    <source>
        <dbReference type="Proteomes" id="UP000490821"/>
    </source>
</evidence>
<name>A0A829ZBW1_9FIRM</name>
<dbReference type="RefSeq" id="WP_172473072.1">
    <property type="nucleotide sequence ID" value="NZ_BLMI01000238.1"/>
</dbReference>
<keyword evidence="1" id="KW-1133">Transmembrane helix</keyword>
<protein>
    <submittedName>
        <fullName evidence="2">Uncharacterized protein</fullName>
    </submittedName>
</protein>
<gene>
    <name evidence="2" type="ORF">IMSAGC017_01939</name>
</gene>
<sequence length="95" mass="10905">MKKLKKRLILLVGSNILKYLLMLILASAVVMDTAKIGICIISYAVSGKEVYLKNISIYALIISSAFILIVYVISKLKYKMYQSLVQMEKEKWERL</sequence>